<dbReference type="Proteomes" id="UP001054945">
    <property type="component" value="Unassembled WGS sequence"/>
</dbReference>
<evidence type="ECO:0000256" key="1">
    <source>
        <dbReference type="SAM" id="MobiDB-lite"/>
    </source>
</evidence>
<dbReference type="AlphaFoldDB" id="A0AAV4XL49"/>
<sequence length="96" mass="10899">MRLNENNGNRKTFFLPPLPSPANKKETSEVSSPLQMAYIGYKRQKGKEEIEKRTSRKMKIAFHLIHTGGMMGRYPALSRLAPETWNGAGNAHLQSR</sequence>
<comment type="caution">
    <text evidence="2">The sequence shown here is derived from an EMBL/GenBank/DDBJ whole genome shotgun (WGS) entry which is preliminary data.</text>
</comment>
<feature type="compositionally biased region" description="Polar residues" evidence="1">
    <location>
        <begin position="1"/>
        <end position="10"/>
    </location>
</feature>
<keyword evidence="3" id="KW-1185">Reference proteome</keyword>
<protein>
    <submittedName>
        <fullName evidence="2">Uncharacterized protein</fullName>
    </submittedName>
</protein>
<gene>
    <name evidence="2" type="ORF">CEXT_308661</name>
</gene>
<organism evidence="2 3">
    <name type="scientific">Caerostris extrusa</name>
    <name type="common">Bark spider</name>
    <name type="synonym">Caerostris bankana</name>
    <dbReference type="NCBI Taxonomy" id="172846"/>
    <lineage>
        <taxon>Eukaryota</taxon>
        <taxon>Metazoa</taxon>
        <taxon>Ecdysozoa</taxon>
        <taxon>Arthropoda</taxon>
        <taxon>Chelicerata</taxon>
        <taxon>Arachnida</taxon>
        <taxon>Araneae</taxon>
        <taxon>Araneomorphae</taxon>
        <taxon>Entelegynae</taxon>
        <taxon>Araneoidea</taxon>
        <taxon>Araneidae</taxon>
        <taxon>Caerostris</taxon>
    </lineage>
</organism>
<feature type="region of interest" description="Disordered" evidence="1">
    <location>
        <begin position="1"/>
        <end position="31"/>
    </location>
</feature>
<dbReference type="EMBL" id="BPLR01000583">
    <property type="protein sequence ID" value="GIY95830.1"/>
    <property type="molecule type" value="Genomic_DNA"/>
</dbReference>
<proteinExistence type="predicted"/>
<evidence type="ECO:0000313" key="2">
    <source>
        <dbReference type="EMBL" id="GIY95830.1"/>
    </source>
</evidence>
<accession>A0AAV4XL49</accession>
<evidence type="ECO:0000313" key="3">
    <source>
        <dbReference type="Proteomes" id="UP001054945"/>
    </source>
</evidence>
<name>A0AAV4XL49_CAEEX</name>
<reference evidence="2 3" key="1">
    <citation type="submission" date="2021-06" db="EMBL/GenBank/DDBJ databases">
        <title>Caerostris extrusa draft genome.</title>
        <authorList>
            <person name="Kono N."/>
            <person name="Arakawa K."/>
        </authorList>
    </citation>
    <scope>NUCLEOTIDE SEQUENCE [LARGE SCALE GENOMIC DNA]</scope>
</reference>